<evidence type="ECO:0000313" key="8">
    <source>
        <dbReference type="EMBL" id="RKO68806.1"/>
    </source>
</evidence>
<accession>A0A420VR36</accession>
<keyword evidence="6" id="KW-0814">Transposable element</keyword>
<evidence type="ECO:0000313" key="9">
    <source>
        <dbReference type="Proteomes" id="UP000282423"/>
    </source>
</evidence>
<evidence type="ECO:0000256" key="3">
    <source>
        <dbReference type="ARBA" id="ARBA00022578"/>
    </source>
</evidence>
<organism evidence="8 9">
    <name type="scientific">Sphingobacterium puteale</name>
    <dbReference type="NCBI Taxonomy" id="2420510"/>
    <lineage>
        <taxon>Bacteria</taxon>
        <taxon>Pseudomonadati</taxon>
        <taxon>Bacteroidota</taxon>
        <taxon>Sphingobacteriia</taxon>
        <taxon>Sphingobacteriales</taxon>
        <taxon>Sphingobacteriaceae</taxon>
        <taxon>Sphingobacterium</taxon>
    </lineage>
</organism>
<dbReference type="Pfam" id="PF00872">
    <property type="entry name" value="Transposase_mut"/>
    <property type="match status" value="1"/>
</dbReference>
<gene>
    <name evidence="8" type="ORF">D7322_25795</name>
</gene>
<keyword evidence="9" id="KW-1185">Reference proteome</keyword>
<keyword evidence="5 6" id="KW-0233">DNA recombination</keyword>
<dbReference type="GO" id="GO:0004803">
    <property type="term" value="F:transposase activity"/>
    <property type="evidence" value="ECO:0007669"/>
    <property type="project" value="UniProtKB-UniRule"/>
</dbReference>
<dbReference type="EMBL" id="RBWS01000026">
    <property type="protein sequence ID" value="RKO68806.1"/>
    <property type="molecule type" value="Genomic_DNA"/>
</dbReference>
<dbReference type="Proteomes" id="UP000282423">
    <property type="component" value="Unassembled WGS sequence"/>
</dbReference>
<comment type="similarity">
    <text evidence="2 6">Belongs to the transposase mutator family.</text>
</comment>
<keyword evidence="3 6" id="KW-0815">Transposition</keyword>
<keyword evidence="4 6" id="KW-0238">DNA-binding</keyword>
<evidence type="ECO:0000256" key="7">
    <source>
        <dbReference type="SAM" id="MobiDB-lite"/>
    </source>
</evidence>
<proteinExistence type="inferred from homology"/>
<comment type="caution">
    <text evidence="8">The sequence shown here is derived from an EMBL/GenBank/DDBJ whole genome shotgun (WGS) entry which is preliminary data.</text>
</comment>
<dbReference type="RefSeq" id="WP_121127059.1">
    <property type="nucleotide sequence ID" value="NZ_RBWS01000026.1"/>
</dbReference>
<feature type="region of interest" description="Disordered" evidence="7">
    <location>
        <begin position="50"/>
        <end position="90"/>
    </location>
</feature>
<dbReference type="AlphaFoldDB" id="A0A420VR36"/>
<comment type="function">
    <text evidence="1 6">Required for the transposition of the insertion element.</text>
</comment>
<dbReference type="NCBIfam" id="NF033543">
    <property type="entry name" value="transpos_IS256"/>
    <property type="match status" value="1"/>
</dbReference>
<dbReference type="GO" id="GO:0006313">
    <property type="term" value="P:DNA transposition"/>
    <property type="evidence" value="ECO:0007669"/>
    <property type="project" value="UniProtKB-UniRule"/>
</dbReference>
<protein>
    <recommendedName>
        <fullName evidence="6">Mutator family transposase</fullName>
    </recommendedName>
</protein>
<dbReference type="PROSITE" id="PS01007">
    <property type="entry name" value="TRANSPOSASE_MUTATOR"/>
    <property type="match status" value="1"/>
</dbReference>
<dbReference type="GO" id="GO:0003677">
    <property type="term" value="F:DNA binding"/>
    <property type="evidence" value="ECO:0007669"/>
    <property type="project" value="UniProtKB-UniRule"/>
</dbReference>
<dbReference type="PANTHER" id="PTHR33217">
    <property type="entry name" value="TRANSPOSASE FOR INSERTION SEQUENCE ELEMENT IS1081"/>
    <property type="match status" value="1"/>
</dbReference>
<evidence type="ECO:0000256" key="4">
    <source>
        <dbReference type="ARBA" id="ARBA00023125"/>
    </source>
</evidence>
<dbReference type="InterPro" id="IPR001207">
    <property type="entry name" value="Transposase_mutator"/>
</dbReference>
<reference evidence="8 9" key="1">
    <citation type="submission" date="2018-10" db="EMBL/GenBank/DDBJ databases">
        <title>Sphingobacterium sp. M05W1-28.</title>
        <authorList>
            <person name="Cai H."/>
        </authorList>
    </citation>
    <scope>NUCLEOTIDE SEQUENCE [LARGE SCALE GENOMIC DNA]</scope>
    <source>
        <strain evidence="8 9">M05W1-28</strain>
    </source>
</reference>
<evidence type="ECO:0000256" key="6">
    <source>
        <dbReference type="RuleBase" id="RU365089"/>
    </source>
</evidence>
<sequence length="408" mass="47367">MNINEKEFDFDSMKAKALEQLRSGESLYGKNGAFAPLLKKFLESALEAEMEEHMDESERSRGNRRNGRSNKQIRTSDGTIDIDTPRDRHSNFEPQLVKKRETILAQSLEKKILGMYGLGMSLRDISSHIKEMYDTNISHSTLSSITDKIIPEVREWQSRSLDSLYTIVWMDAMHYKVREDHRYVSRAVYNILGIDRNGHKHLLGMYVSENEGANFWLGVLTDLQNRGVQDILIACIDNLKGFSEAIQSVFPQAEVQTCIVHQIRNSLKYVASKDQKEFMGDLKPIYAADTLDLAVLRMDELQDKWGEKYPVVIDSWRRNWERLTTYFRYDKAIRKLIYTTNTIEGFHRQVRKVTKTKGAFTSDLALLKLIYLAHKNIRKKWTMPLSNWGTTAQKLAIWFPGRMVLDLQ</sequence>
<name>A0A420VR36_9SPHI</name>
<evidence type="ECO:0000256" key="5">
    <source>
        <dbReference type="ARBA" id="ARBA00023172"/>
    </source>
</evidence>
<evidence type="ECO:0000256" key="1">
    <source>
        <dbReference type="ARBA" id="ARBA00002190"/>
    </source>
</evidence>
<dbReference type="OrthoDB" id="9779930at2"/>
<evidence type="ECO:0000256" key="2">
    <source>
        <dbReference type="ARBA" id="ARBA00010961"/>
    </source>
</evidence>
<dbReference type="PANTHER" id="PTHR33217:SF8">
    <property type="entry name" value="MUTATOR FAMILY TRANSPOSASE"/>
    <property type="match status" value="1"/>
</dbReference>